<sequence length="66" mass="6648">MDTIGTRVHLRRIRLPGTVPVGGRPRTGCARTPDGDGQPGGPDVRPGRPNPGAPLTGTSPDGDGGP</sequence>
<reference evidence="2 3" key="1">
    <citation type="submission" date="2019-06" db="EMBL/GenBank/DDBJ databases">
        <title>Sequencing the genomes of 1000 actinobacteria strains.</title>
        <authorList>
            <person name="Klenk H.-P."/>
        </authorList>
    </citation>
    <scope>NUCLEOTIDE SEQUENCE [LARGE SCALE GENOMIC DNA]</scope>
    <source>
        <strain evidence="2 3">DSM 41695</strain>
    </source>
</reference>
<proteinExistence type="predicted"/>
<dbReference type="EMBL" id="VIWV01000001">
    <property type="protein sequence ID" value="TWF83171.1"/>
    <property type="molecule type" value="Genomic_DNA"/>
</dbReference>
<comment type="caution">
    <text evidence="2">The sequence shown here is derived from an EMBL/GenBank/DDBJ whole genome shotgun (WGS) entry which is preliminary data.</text>
</comment>
<keyword evidence="3" id="KW-1185">Reference proteome</keyword>
<dbReference type="RefSeq" id="WP_145865458.1">
    <property type="nucleotide sequence ID" value="NZ_VIWV01000001.1"/>
</dbReference>
<evidence type="ECO:0000313" key="2">
    <source>
        <dbReference type="EMBL" id="TWF83171.1"/>
    </source>
</evidence>
<name>A0A561T7T5_9ACTN</name>
<feature type="compositionally biased region" description="Low complexity" evidence="1">
    <location>
        <begin position="31"/>
        <end position="44"/>
    </location>
</feature>
<accession>A0A561T7T5</accession>
<evidence type="ECO:0000256" key="1">
    <source>
        <dbReference type="SAM" id="MobiDB-lite"/>
    </source>
</evidence>
<protein>
    <submittedName>
        <fullName evidence="2">Uncharacterized protein</fullName>
    </submittedName>
</protein>
<dbReference type="AlphaFoldDB" id="A0A561T7T5"/>
<dbReference type="Proteomes" id="UP000316603">
    <property type="component" value="Unassembled WGS sequence"/>
</dbReference>
<feature type="region of interest" description="Disordered" evidence="1">
    <location>
        <begin position="1"/>
        <end position="66"/>
    </location>
</feature>
<gene>
    <name evidence="2" type="ORF">FHX78_1184</name>
</gene>
<evidence type="ECO:0000313" key="3">
    <source>
        <dbReference type="Proteomes" id="UP000316603"/>
    </source>
</evidence>
<organism evidence="2 3">
    <name type="scientific">Streptomyces capillispiralis</name>
    <dbReference type="NCBI Taxonomy" id="68182"/>
    <lineage>
        <taxon>Bacteria</taxon>
        <taxon>Bacillati</taxon>
        <taxon>Actinomycetota</taxon>
        <taxon>Actinomycetes</taxon>
        <taxon>Kitasatosporales</taxon>
        <taxon>Streptomycetaceae</taxon>
        <taxon>Streptomyces</taxon>
    </lineage>
</organism>